<dbReference type="InterPro" id="IPR025491">
    <property type="entry name" value="DUF4382"/>
</dbReference>
<sequence>MKTVKFFIILIGVVTLFACNTTKTPSSPQSVSFLLTDAPALQGFQLNFTKVNVQITEIDYVTADSSITKVTSFVPGIYDLKSLMNGDSTLLSQIILPNNTAIKQVRLVLGSDNTVTLADGTTHALTIPSGQQSGIKINVDSTVPSSGDYSIMIDFNIGRSIFQNGNGVYLLKPVLRAFVVEATSNIKGNISPSDLPTKVFVINGTDTISTISDTTKNNYFQLSGFTAGSYTVQFMPMDTTVVTKTATADVSFGSDTNLGTVVVK</sequence>
<evidence type="ECO:0000313" key="4">
    <source>
        <dbReference type="Proteomes" id="UP000544222"/>
    </source>
</evidence>
<name>A0A7W5DSI3_9PORP</name>
<feature type="chain" id="PRO_5031139033" description="DUF4382 domain-containing protein" evidence="1">
    <location>
        <begin position="19"/>
        <end position="264"/>
    </location>
</feature>
<organism evidence="3 4">
    <name type="scientific">Microbacter margulisiae</name>
    <dbReference type="NCBI Taxonomy" id="1350067"/>
    <lineage>
        <taxon>Bacteria</taxon>
        <taxon>Pseudomonadati</taxon>
        <taxon>Bacteroidota</taxon>
        <taxon>Bacteroidia</taxon>
        <taxon>Bacteroidales</taxon>
        <taxon>Porphyromonadaceae</taxon>
        <taxon>Microbacter</taxon>
    </lineage>
</organism>
<reference evidence="3 4" key="1">
    <citation type="submission" date="2020-08" db="EMBL/GenBank/DDBJ databases">
        <title>Genomic Encyclopedia of Type Strains, Phase IV (KMG-IV): sequencing the most valuable type-strain genomes for metagenomic binning, comparative biology and taxonomic classification.</title>
        <authorList>
            <person name="Goeker M."/>
        </authorList>
    </citation>
    <scope>NUCLEOTIDE SEQUENCE [LARGE SCALE GENOMIC DNA]</scope>
    <source>
        <strain evidence="3 4">DSM 27471</strain>
    </source>
</reference>
<evidence type="ECO:0000256" key="1">
    <source>
        <dbReference type="SAM" id="SignalP"/>
    </source>
</evidence>
<dbReference type="AlphaFoldDB" id="A0A7W5DSI3"/>
<evidence type="ECO:0000259" key="2">
    <source>
        <dbReference type="Pfam" id="PF14321"/>
    </source>
</evidence>
<evidence type="ECO:0000313" key="3">
    <source>
        <dbReference type="EMBL" id="MBB3187943.1"/>
    </source>
</evidence>
<accession>A0A7W5DSI3</accession>
<comment type="caution">
    <text evidence="3">The sequence shown here is derived from an EMBL/GenBank/DDBJ whole genome shotgun (WGS) entry which is preliminary data.</text>
</comment>
<keyword evidence="1" id="KW-0732">Signal</keyword>
<dbReference type="Proteomes" id="UP000544222">
    <property type="component" value="Unassembled WGS sequence"/>
</dbReference>
<proteinExistence type="predicted"/>
<dbReference type="PROSITE" id="PS51257">
    <property type="entry name" value="PROKAR_LIPOPROTEIN"/>
    <property type="match status" value="1"/>
</dbReference>
<keyword evidence="4" id="KW-1185">Reference proteome</keyword>
<dbReference type="RefSeq" id="WP_183413748.1">
    <property type="nucleotide sequence ID" value="NZ_JACHYB010000002.1"/>
</dbReference>
<dbReference type="EMBL" id="JACHYB010000002">
    <property type="protein sequence ID" value="MBB3187943.1"/>
    <property type="molecule type" value="Genomic_DNA"/>
</dbReference>
<dbReference type="Pfam" id="PF14321">
    <property type="entry name" value="DUF4382"/>
    <property type="match status" value="1"/>
</dbReference>
<protein>
    <recommendedName>
        <fullName evidence="2">DUF4382 domain-containing protein</fullName>
    </recommendedName>
</protein>
<gene>
    <name evidence="3" type="ORF">FHX64_002141</name>
</gene>
<feature type="signal peptide" evidence="1">
    <location>
        <begin position="1"/>
        <end position="18"/>
    </location>
</feature>
<feature type="domain" description="DUF4382" evidence="2">
    <location>
        <begin position="30"/>
        <end position="173"/>
    </location>
</feature>